<feature type="non-terminal residue" evidence="2">
    <location>
        <position position="1"/>
    </location>
</feature>
<accession>A0A6J4P2V1</accession>
<organism evidence="2">
    <name type="scientific">uncultured Nocardioides sp</name>
    <dbReference type="NCBI Taxonomy" id="198441"/>
    <lineage>
        <taxon>Bacteria</taxon>
        <taxon>Bacillati</taxon>
        <taxon>Actinomycetota</taxon>
        <taxon>Actinomycetes</taxon>
        <taxon>Propionibacteriales</taxon>
        <taxon>Nocardioidaceae</taxon>
        <taxon>Nocardioides</taxon>
        <taxon>environmental samples</taxon>
    </lineage>
</organism>
<protein>
    <submittedName>
        <fullName evidence="2">Uncharacterized protein</fullName>
    </submittedName>
</protein>
<gene>
    <name evidence="2" type="ORF">AVDCRST_MAG60-2000</name>
</gene>
<dbReference type="AlphaFoldDB" id="A0A6J4P2V1"/>
<feature type="non-terminal residue" evidence="2">
    <location>
        <position position="204"/>
    </location>
</feature>
<sequence length="204" mass="22990">EQHHRYFAARPGGRSAHPGHGRGPHVRRCLHCCSAGRRRSAGRQVRRRQDHQQGGGDDRYRRPGQGLLHAHQGRGARRSPLHEGLPAWGDQRRWPGHPLLWHEDDAHQEDQRPGADHCACCCRRGRVRHPQPRARPAGPQPAGSRDQPQPRRARHRRSAGRGQPARQPAVRGGRSARRWPAGRSARSAEHAAQPDPRSAQPRRL</sequence>
<feature type="compositionally biased region" description="Basic residues" evidence="1">
    <location>
        <begin position="40"/>
        <end position="49"/>
    </location>
</feature>
<evidence type="ECO:0000313" key="2">
    <source>
        <dbReference type="EMBL" id="CAA9399446.1"/>
    </source>
</evidence>
<feature type="region of interest" description="Disordered" evidence="1">
    <location>
        <begin position="40"/>
        <end position="89"/>
    </location>
</feature>
<evidence type="ECO:0000256" key="1">
    <source>
        <dbReference type="SAM" id="MobiDB-lite"/>
    </source>
</evidence>
<proteinExistence type="predicted"/>
<name>A0A6J4P2V1_9ACTN</name>
<feature type="region of interest" description="Disordered" evidence="1">
    <location>
        <begin position="129"/>
        <end position="204"/>
    </location>
</feature>
<feature type="region of interest" description="Disordered" evidence="1">
    <location>
        <begin position="1"/>
        <end position="25"/>
    </location>
</feature>
<dbReference type="EMBL" id="CADCUN010000216">
    <property type="protein sequence ID" value="CAA9399446.1"/>
    <property type="molecule type" value="Genomic_DNA"/>
</dbReference>
<feature type="compositionally biased region" description="Low complexity" evidence="1">
    <location>
        <begin position="134"/>
        <end position="147"/>
    </location>
</feature>
<reference evidence="2" key="1">
    <citation type="submission" date="2020-02" db="EMBL/GenBank/DDBJ databases">
        <authorList>
            <person name="Meier V. D."/>
        </authorList>
    </citation>
    <scope>NUCLEOTIDE SEQUENCE</scope>
    <source>
        <strain evidence="2">AVDCRST_MAG60</strain>
    </source>
</reference>